<keyword evidence="2" id="KW-0238">DNA-binding</keyword>
<organism evidence="5 6">
    <name type="scientific">Auraticoccus cholistanensis</name>
    <dbReference type="NCBI Taxonomy" id="2656650"/>
    <lineage>
        <taxon>Bacteria</taxon>
        <taxon>Bacillati</taxon>
        <taxon>Actinomycetota</taxon>
        <taxon>Actinomycetes</taxon>
        <taxon>Propionibacteriales</taxon>
        <taxon>Propionibacteriaceae</taxon>
        <taxon>Auraticoccus</taxon>
    </lineage>
</organism>
<dbReference type="Pfam" id="PF01022">
    <property type="entry name" value="HTH_5"/>
    <property type="match status" value="1"/>
</dbReference>
<name>A0A6A9UX46_9ACTN</name>
<dbReference type="CDD" id="cd00090">
    <property type="entry name" value="HTH_ARSR"/>
    <property type="match status" value="1"/>
</dbReference>
<evidence type="ECO:0000256" key="3">
    <source>
        <dbReference type="ARBA" id="ARBA00023163"/>
    </source>
</evidence>
<dbReference type="InterPro" id="IPR018334">
    <property type="entry name" value="ArsR_HTH"/>
</dbReference>
<keyword evidence="6" id="KW-1185">Reference proteome</keyword>
<proteinExistence type="predicted"/>
<dbReference type="PROSITE" id="PS50987">
    <property type="entry name" value="HTH_ARSR_2"/>
    <property type="match status" value="1"/>
</dbReference>
<dbReference type="InterPro" id="IPR051081">
    <property type="entry name" value="HTH_MetalResp_TranReg"/>
</dbReference>
<dbReference type="InterPro" id="IPR036388">
    <property type="entry name" value="WH-like_DNA-bd_sf"/>
</dbReference>
<comment type="caution">
    <text evidence="5">The sequence shown here is derived from an EMBL/GenBank/DDBJ whole genome shotgun (WGS) entry which is preliminary data.</text>
</comment>
<dbReference type="PRINTS" id="PR00778">
    <property type="entry name" value="HTHARSR"/>
</dbReference>
<keyword evidence="1" id="KW-0805">Transcription regulation</keyword>
<keyword evidence="3" id="KW-0804">Transcription</keyword>
<dbReference type="InterPro" id="IPR001845">
    <property type="entry name" value="HTH_ArsR_DNA-bd_dom"/>
</dbReference>
<dbReference type="AlphaFoldDB" id="A0A6A9UX46"/>
<evidence type="ECO:0000256" key="1">
    <source>
        <dbReference type="ARBA" id="ARBA00023015"/>
    </source>
</evidence>
<dbReference type="PANTHER" id="PTHR33154:SF18">
    <property type="entry name" value="ARSENICAL RESISTANCE OPERON REPRESSOR"/>
    <property type="match status" value="1"/>
</dbReference>
<dbReference type="Proteomes" id="UP000435304">
    <property type="component" value="Unassembled WGS sequence"/>
</dbReference>
<protein>
    <submittedName>
        <fullName evidence="5">Metalloregulator ArsR/SmtB family transcription factor</fullName>
    </submittedName>
</protein>
<dbReference type="InterPro" id="IPR036390">
    <property type="entry name" value="WH_DNA-bd_sf"/>
</dbReference>
<dbReference type="SUPFAM" id="SSF46785">
    <property type="entry name" value="Winged helix' DNA-binding domain"/>
    <property type="match status" value="1"/>
</dbReference>
<accession>A0A6A9UX46</accession>
<dbReference type="PANTHER" id="PTHR33154">
    <property type="entry name" value="TRANSCRIPTIONAL REGULATOR, ARSR FAMILY"/>
    <property type="match status" value="1"/>
</dbReference>
<evidence type="ECO:0000313" key="6">
    <source>
        <dbReference type="Proteomes" id="UP000435304"/>
    </source>
</evidence>
<dbReference type="GO" id="GO:0003677">
    <property type="term" value="F:DNA binding"/>
    <property type="evidence" value="ECO:0007669"/>
    <property type="project" value="UniProtKB-KW"/>
</dbReference>
<dbReference type="NCBIfam" id="NF033788">
    <property type="entry name" value="HTH_metalloreg"/>
    <property type="match status" value="1"/>
</dbReference>
<evidence type="ECO:0000313" key="5">
    <source>
        <dbReference type="EMBL" id="MVA75817.1"/>
    </source>
</evidence>
<dbReference type="GO" id="GO:0003700">
    <property type="term" value="F:DNA-binding transcription factor activity"/>
    <property type="evidence" value="ECO:0007669"/>
    <property type="project" value="InterPro"/>
</dbReference>
<reference evidence="5 6" key="1">
    <citation type="submission" date="2019-12" db="EMBL/GenBank/DDBJ databases">
        <title>Auraticoccus cholistani sp. nov., an actinomycete isolated from soil of Cholistan desert.</title>
        <authorList>
            <person name="Cheema M.T."/>
        </authorList>
    </citation>
    <scope>NUCLEOTIDE SEQUENCE [LARGE SCALE GENOMIC DNA]</scope>
    <source>
        <strain evidence="5 6">F435</strain>
    </source>
</reference>
<dbReference type="PROSITE" id="PS00846">
    <property type="entry name" value="HTH_ARSR_1"/>
    <property type="match status" value="1"/>
</dbReference>
<dbReference type="EMBL" id="WPCU01000005">
    <property type="protein sequence ID" value="MVA75817.1"/>
    <property type="molecule type" value="Genomic_DNA"/>
</dbReference>
<dbReference type="Gene3D" id="1.10.10.10">
    <property type="entry name" value="Winged helix-like DNA-binding domain superfamily/Winged helix DNA-binding domain"/>
    <property type="match status" value="1"/>
</dbReference>
<feature type="domain" description="HTH arsR-type" evidence="4">
    <location>
        <begin position="23"/>
        <end position="123"/>
    </location>
</feature>
<evidence type="ECO:0000256" key="2">
    <source>
        <dbReference type="ARBA" id="ARBA00023125"/>
    </source>
</evidence>
<dbReference type="RefSeq" id="WP_156609342.1">
    <property type="nucleotide sequence ID" value="NZ_WPCU01000005.1"/>
</dbReference>
<dbReference type="InterPro" id="IPR011991">
    <property type="entry name" value="ArsR-like_HTH"/>
</dbReference>
<dbReference type="SMART" id="SM00418">
    <property type="entry name" value="HTH_ARSR"/>
    <property type="match status" value="1"/>
</dbReference>
<evidence type="ECO:0000259" key="4">
    <source>
        <dbReference type="PROSITE" id="PS50987"/>
    </source>
</evidence>
<gene>
    <name evidence="5" type="ORF">GC722_07245</name>
</gene>
<sequence>MTAPAADGALSRSCCGSGGADGVDTGTAQELARLFRALADPSRVQLLSIVAAQPDGEACVCDLTEPVGLSQPTVSHHLKILVEAGLLEREKRGVWAYFRLAADAGERLGRALDRAVGDGARSPAG</sequence>